<dbReference type="AlphaFoldDB" id="A0A2V1IPC1"/>
<reference evidence="6" key="1">
    <citation type="submission" date="2018-02" db="EMBL/GenBank/DDBJ databases">
        <authorList>
            <person name="Clavel T."/>
            <person name="Strowig T."/>
        </authorList>
    </citation>
    <scope>NUCLEOTIDE SEQUENCE [LARGE SCALE GENOMIC DNA]</scope>
    <source>
        <strain evidence="6">DSM 103720</strain>
    </source>
</reference>
<proteinExistence type="predicted"/>
<dbReference type="Pfam" id="PF18120">
    <property type="entry name" value="DUF5597"/>
    <property type="match status" value="1"/>
</dbReference>
<dbReference type="SUPFAM" id="SSF51445">
    <property type="entry name" value="(Trans)glycosidases"/>
    <property type="match status" value="1"/>
</dbReference>
<dbReference type="InterPro" id="IPR017853">
    <property type="entry name" value="GH"/>
</dbReference>
<dbReference type="GeneID" id="82524958"/>
<evidence type="ECO:0000256" key="2">
    <source>
        <dbReference type="SAM" id="SignalP"/>
    </source>
</evidence>
<dbReference type="Gene3D" id="2.60.220.20">
    <property type="entry name" value="putative beta-Galactosidase from caulobacter crescentus"/>
    <property type="match status" value="1"/>
</dbReference>
<name>A0A2V1IPC1_9BACT</name>
<evidence type="ECO:0008006" key="7">
    <source>
        <dbReference type="Google" id="ProtNLM"/>
    </source>
</evidence>
<dbReference type="InterPro" id="IPR040719">
    <property type="entry name" value="DUF5597"/>
</dbReference>
<protein>
    <recommendedName>
        <fullName evidence="7">Beta-galactosidase</fullName>
    </recommendedName>
</protein>
<keyword evidence="2" id="KW-0732">Signal</keyword>
<organism evidence="5 6">
    <name type="scientific">Duncaniella muris</name>
    <dbReference type="NCBI Taxonomy" id="2094150"/>
    <lineage>
        <taxon>Bacteria</taxon>
        <taxon>Pseudomonadati</taxon>
        <taxon>Bacteroidota</taxon>
        <taxon>Bacteroidia</taxon>
        <taxon>Bacteroidales</taxon>
        <taxon>Muribaculaceae</taxon>
        <taxon>Duncaniella</taxon>
    </lineage>
</organism>
<evidence type="ECO:0000259" key="4">
    <source>
        <dbReference type="Pfam" id="PF18120"/>
    </source>
</evidence>
<evidence type="ECO:0000313" key="6">
    <source>
        <dbReference type="Proteomes" id="UP000244905"/>
    </source>
</evidence>
<feature type="domain" description="Glycoside hydrolase 35 catalytic" evidence="3">
    <location>
        <begin position="37"/>
        <end position="214"/>
    </location>
</feature>
<dbReference type="Gene3D" id="3.20.20.80">
    <property type="entry name" value="Glycosidases"/>
    <property type="match status" value="1"/>
</dbReference>
<feature type="signal peptide" evidence="2">
    <location>
        <begin position="1"/>
        <end position="22"/>
    </location>
</feature>
<dbReference type="EMBL" id="PUEC01000002">
    <property type="protein sequence ID" value="PWB04196.1"/>
    <property type="molecule type" value="Genomic_DNA"/>
</dbReference>
<feature type="chain" id="PRO_5015982456" description="Beta-galactosidase" evidence="2">
    <location>
        <begin position="23"/>
        <end position="574"/>
    </location>
</feature>
<gene>
    <name evidence="5" type="ORF">C5O23_01160</name>
</gene>
<evidence type="ECO:0000259" key="3">
    <source>
        <dbReference type="Pfam" id="PF01301"/>
    </source>
</evidence>
<dbReference type="Proteomes" id="UP000244905">
    <property type="component" value="Unassembled WGS sequence"/>
</dbReference>
<dbReference type="Pfam" id="PF01301">
    <property type="entry name" value="Glyco_hydro_35"/>
    <property type="match status" value="1"/>
</dbReference>
<dbReference type="InterPro" id="IPR031330">
    <property type="entry name" value="Gly_Hdrlase_35_cat"/>
</dbReference>
<dbReference type="RefSeq" id="WP_107031120.1">
    <property type="nucleotide sequence ID" value="NZ_PUEC01000002.1"/>
</dbReference>
<evidence type="ECO:0000256" key="1">
    <source>
        <dbReference type="SAM" id="MobiDB-lite"/>
    </source>
</evidence>
<evidence type="ECO:0000313" key="5">
    <source>
        <dbReference type="EMBL" id="PWB04196.1"/>
    </source>
</evidence>
<comment type="caution">
    <text evidence="5">The sequence shown here is derived from an EMBL/GenBank/DDBJ whole genome shotgun (WGS) entry which is preliminary data.</text>
</comment>
<sequence>MKQKTSFLLLLMLLIASAAAMARTESRLEKQGCAKRLIVDGKPFIIIGGEAGNSMASSPDDVACCMDVALRHGYNTVLMPVVWELIEPQKGTFDFSSVDEIIRQATDSRLKVGILWFGAWKNSMSCYAPDWFKKDSKTYPRARTRSGKPLEIASAFSAKVAEADAAAFTRLLSHIAETDTAGTVIILQIENEIGMLEDARDHSPLAQKEYAKGVPGVLTASLNLLNQKKSLHPQLLEKWQAAGMKQKGSWTEVFGDDIYTDEIFMAWNYGRYVEGLAQIARRIFPTMPLYVNAAMNSRGRKPGEYPSAGPLAHLKDIWHVAAPTVDILAPDLYDSGFTDWVRAYALADNPLFIPEIKCAQPNAAQAFYAVGEHNAIGLCPFAYNGRTALSETAYQAAGTAALGNLTPLIAAHLGKETMNGFYFDADSTERILRRDGLRITARHYFTLPWDPRATDGSPWPAAGGLIVRTAPMEYIVAGSGLVLTFEPEDSGTAPEKKLGEDGFLASGSDRGAEKESRWKGKRIGLASVEEISIADDRSQKRIRTFNGDETHQGRHVRIGVDDFRILRVKLYEYE</sequence>
<accession>A0A2V1IPC1</accession>
<feature type="domain" description="DUF5597" evidence="4">
    <location>
        <begin position="402"/>
        <end position="557"/>
    </location>
</feature>
<feature type="region of interest" description="Disordered" evidence="1">
    <location>
        <begin position="488"/>
        <end position="516"/>
    </location>
</feature>
<keyword evidence="6" id="KW-1185">Reference proteome</keyword>